<evidence type="ECO:0000259" key="5">
    <source>
        <dbReference type="SMART" id="SM00249"/>
    </source>
</evidence>
<keyword evidence="1" id="KW-0479">Metal-binding</keyword>
<dbReference type="SUPFAM" id="SSF57903">
    <property type="entry name" value="FYVE/PHD zinc finger"/>
    <property type="match status" value="1"/>
</dbReference>
<name>A0A7J6PKH7_PEROL</name>
<keyword evidence="3" id="KW-0862">Zinc</keyword>
<comment type="caution">
    <text evidence="6">The sequence shown here is derived from an EMBL/GenBank/DDBJ whole genome shotgun (WGS) entry which is preliminary data.</text>
</comment>
<keyword evidence="2" id="KW-0863">Zinc-finger</keyword>
<feature type="region of interest" description="Disordered" evidence="4">
    <location>
        <begin position="12"/>
        <end position="38"/>
    </location>
</feature>
<organism evidence="6 7">
    <name type="scientific">Perkinsus olseni</name>
    <name type="common">Perkinsus atlanticus</name>
    <dbReference type="NCBI Taxonomy" id="32597"/>
    <lineage>
        <taxon>Eukaryota</taxon>
        <taxon>Sar</taxon>
        <taxon>Alveolata</taxon>
        <taxon>Perkinsozoa</taxon>
        <taxon>Perkinsea</taxon>
        <taxon>Perkinsida</taxon>
        <taxon>Perkinsidae</taxon>
        <taxon>Perkinsus</taxon>
    </lineage>
</organism>
<evidence type="ECO:0000256" key="2">
    <source>
        <dbReference type="ARBA" id="ARBA00022771"/>
    </source>
</evidence>
<evidence type="ECO:0000313" key="7">
    <source>
        <dbReference type="Proteomes" id="UP000541610"/>
    </source>
</evidence>
<evidence type="ECO:0000256" key="3">
    <source>
        <dbReference type="ARBA" id="ARBA00022833"/>
    </source>
</evidence>
<proteinExistence type="predicted"/>
<feature type="region of interest" description="Disordered" evidence="4">
    <location>
        <begin position="562"/>
        <end position="590"/>
    </location>
</feature>
<dbReference type="Proteomes" id="UP000541610">
    <property type="component" value="Unassembled WGS sequence"/>
</dbReference>
<dbReference type="InterPro" id="IPR001965">
    <property type="entry name" value="Znf_PHD"/>
</dbReference>
<accession>A0A7J6PKH7</accession>
<reference evidence="6 7" key="1">
    <citation type="submission" date="2020-04" db="EMBL/GenBank/DDBJ databases">
        <title>Perkinsus olseni comparative genomics.</title>
        <authorList>
            <person name="Bogema D.R."/>
        </authorList>
    </citation>
    <scope>NUCLEOTIDE SEQUENCE [LARGE SCALE GENOMIC DNA]</scope>
    <source>
        <strain evidence="6">00978-12</strain>
    </source>
</reference>
<dbReference type="Gene3D" id="3.30.40.10">
    <property type="entry name" value="Zinc/RING finger domain, C3HC4 (zinc finger)"/>
    <property type="match status" value="1"/>
</dbReference>
<dbReference type="OrthoDB" id="424614at2759"/>
<dbReference type="InterPro" id="IPR013083">
    <property type="entry name" value="Znf_RING/FYVE/PHD"/>
</dbReference>
<gene>
    <name evidence="6" type="ORF">FOZ60_016648</name>
</gene>
<evidence type="ECO:0000256" key="1">
    <source>
        <dbReference type="ARBA" id="ARBA00022723"/>
    </source>
</evidence>
<protein>
    <recommendedName>
        <fullName evidence="5">Zinc finger PHD-type domain-containing protein</fullName>
    </recommendedName>
</protein>
<dbReference type="InterPro" id="IPR011011">
    <property type="entry name" value="Znf_FYVE_PHD"/>
</dbReference>
<feature type="domain" description="Zinc finger PHD-type" evidence="5">
    <location>
        <begin position="1648"/>
        <end position="1695"/>
    </location>
</feature>
<dbReference type="GO" id="GO:0008270">
    <property type="term" value="F:zinc ion binding"/>
    <property type="evidence" value="ECO:0007669"/>
    <property type="project" value="UniProtKB-KW"/>
</dbReference>
<sequence>MRVGPLFDCRVQLLQGGPPSKNQRVEDEPSRASNDSKAGQTGFLLSLMASVSSSETFDGHSTPRSHQPPLDGDIRLLPHKRTRHEHFNVVPSVLPPSRSRDHHSVTKRAAGGGLAPPGIPPPGIEDVTMMVQGLVPNHLGPLSKISCDRLIRMADTKLKPRPPFALPSQAVELCQEGSLAAALSSESSRKRVPWEEKEVDMLRHEVSRLRDWTLKARRLLGEGSASTMGRQMGMKEAQELLTEGRSLDRGVGSLHKEVSEIHKMVAQAEAFAVKVRTAKPAPNDNLMSLPMLRDLVVEGLALRVFPEPEMTYLQQQQELVRLLAEKLREATQANCLESCQIVLYEDEGMDVDLGPKIDRLREHVTISEWASRAQTKLHGRRSQLPLSTVEHLLADDNATEKLDPQHCLELRTLLEARTAGRAWQEQAQRYLRADTVLQHGKEPDEDDLAARGTLDQLTVLLEEHSDLPRVCVPHAAQQLEALIRRGRQWLRKVQRLLILERNTEVCPTASDGQLVVDEALESEVTESIDFTQQIEELTKAVASCEDWTKDAVAALDRVKAVEKLGSESPPTPKRRKKEAPSTPSENDDEALLGELTKVLDRYNDEVKPRMDELPGLEEFEALSERVQGLSLRDINLEKDVQSVIDKTRKWRGKVMNDVQEAQVLHAVGHLKAEFSGDVSFLVRTVSSRGWCRYCRSFWRAASLGPTLGSTCSSLWGAAKEEVWACKVRSIVAEGAGLPMKTSTLEELYEDFPFALKALVAPREEISRLEDGGCPPDETLVAIRQASEHLSSSLPSWSFEWPNRYPSNPTRVRDRAGSTAKTIGGEWDVIMIMRAILSGAEHVTENAASRPAAFWAEVEKVLEVCTATLLRLDGPLETVRAVQRTNSELERRSSDLLTRMEADHNASQEVAERSGVDSSLFTDLLDLLKNVDDCPCTTVTFEKTLRPLVTRLAEWQKRARELFHWDENESPLPDAPKPGRSEVEVYIKDLKADEDLMSLVSMNFLDQVGFISGVLGAARSVEEWERGLEAMLKLPEGDLSLAALRKHVGQRSHLAIDFPWSETTQRAAFEADQWLTLLQSRRSRRKHLTLKTAEEILRATLPPEEGDDSGFTREIINKSEECVELKKHVEAAKEHLQNAIEAIQASHRARTQPEEEGSAVDHVEVLSALVAEGKALYVQTGIGKWLSLELRARNDNRRMREAFEKENCTLEEARQICQSVRAPAANLSKQQQRTPMSDESPAEAEVIGTLTSELETMDFSCDAELLRRLSREVAAAEAYQDRINLVLKTCGSTSSTGRVEKDSEIDRVIDKALESCGDQISLPPAGRHKPPDYAFPLPFYTALLPGPTAALAKKAKKPEPVVDALPLCLRIIDMAPWNAPPVSHTRAPVEEAVRQQRVALQGMTPDQREAEKLNFRAHLKKAKSTMSEALTVLAFAPRVRLRMEEVEELRWLIAWTMESVRDMLRRHSVLLPNPTATRSNPLVSASHEYEAWELALVGGSDQEEKSEGGNGAKSVQQTTIDDLLEVLLQVDSLPLSVRLKSRVVTAVEAAFDWRVRAQCLVHNLKPEKSRPRPWVGDRRTLEYWSGHGQRCRDIFESPEFPSGTPVLPHAAENVVIAPPVEDYIQSTLQMRVFYLVECCRHFMTVYTDMCEICNIPTTLHTDTDSWITCDVCDKWYHQKCARVPPDCTSFVCPICRGDQKADGPYRSPSSSIRQTYDESLRPPLSTLVLEERDVLGRTINQRQRIGM</sequence>
<feature type="region of interest" description="Disordered" evidence="4">
    <location>
        <begin position="91"/>
        <end position="118"/>
    </location>
</feature>
<dbReference type="PROSITE" id="PS01359">
    <property type="entry name" value="ZF_PHD_1"/>
    <property type="match status" value="1"/>
</dbReference>
<evidence type="ECO:0000256" key="4">
    <source>
        <dbReference type="SAM" id="MobiDB-lite"/>
    </source>
</evidence>
<dbReference type="CDD" id="cd15517">
    <property type="entry name" value="PHD_TCF19_like"/>
    <property type="match status" value="1"/>
</dbReference>
<dbReference type="SMART" id="SM00249">
    <property type="entry name" value="PHD"/>
    <property type="match status" value="1"/>
</dbReference>
<dbReference type="InterPro" id="IPR019786">
    <property type="entry name" value="Zinc_finger_PHD-type_CS"/>
</dbReference>
<dbReference type="EMBL" id="JABANP010000009">
    <property type="protein sequence ID" value="KAF4696638.1"/>
    <property type="molecule type" value="Genomic_DNA"/>
</dbReference>
<evidence type="ECO:0000313" key="6">
    <source>
        <dbReference type="EMBL" id="KAF4696638.1"/>
    </source>
</evidence>